<dbReference type="InterPro" id="IPR050109">
    <property type="entry name" value="HTH-type_TetR-like_transc_reg"/>
</dbReference>
<dbReference type="RefSeq" id="WP_239362498.1">
    <property type="nucleotide sequence ID" value="NZ_JAKREW010000003.1"/>
</dbReference>
<keyword evidence="2 4" id="KW-0238">DNA-binding</keyword>
<evidence type="ECO:0000256" key="4">
    <source>
        <dbReference type="PROSITE-ProRule" id="PRU00335"/>
    </source>
</evidence>
<reference evidence="6 7" key="1">
    <citation type="submission" date="2022-02" db="EMBL/GenBank/DDBJ databases">
        <title>Draft genome sequence of Mezorhizobium retamae strain IRAMC:0171 isolated from Retama raetam nodules.</title>
        <authorList>
            <person name="Bengaied R."/>
            <person name="Sbissi I."/>
            <person name="Huber K."/>
            <person name="Ghodbane F."/>
            <person name="Nouioui I."/>
            <person name="Tarhouni M."/>
            <person name="Gtari M."/>
        </authorList>
    </citation>
    <scope>NUCLEOTIDE SEQUENCE [LARGE SCALE GENOMIC DNA]</scope>
    <source>
        <strain evidence="6 7">IRAMC:0171</strain>
    </source>
</reference>
<keyword evidence="1" id="KW-0805">Transcription regulation</keyword>
<dbReference type="EMBL" id="JAKREW010000003">
    <property type="protein sequence ID" value="MCG7504355.1"/>
    <property type="molecule type" value="Genomic_DNA"/>
</dbReference>
<sequence length="223" mass="24067">MERPPPSKPVEPRQDRALKTRAALLAAVEAIVAVDGHEAVTTTRVAAETGTAVGTIYRYFIDREALLLAAYEATVKRIVAQCASKLEALPADLTAAEAAGILLSHYLEAAESIPAHTGLLAAMRSIRPIEADQQGGGQTGITGELLLPFLARYVPSQQSVEPVQLRFLSVVVGTMVDLYLVTSDSVARAHLREEIEAHIALMVDRMVSRASVRITPARLDRQH</sequence>
<dbReference type="Proteomes" id="UP001201701">
    <property type="component" value="Unassembled WGS sequence"/>
</dbReference>
<dbReference type="PROSITE" id="PS50977">
    <property type="entry name" value="HTH_TETR_2"/>
    <property type="match status" value="1"/>
</dbReference>
<evidence type="ECO:0000256" key="1">
    <source>
        <dbReference type="ARBA" id="ARBA00023015"/>
    </source>
</evidence>
<keyword evidence="7" id="KW-1185">Reference proteome</keyword>
<keyword evidence="3" id="KW-0804">Transcription</keyword>
<dbReference type="InterPro" id="IPR001647">
    <property type="entry name" value="HTH_TetR"/>
</dbReference>
<feature type="DNA-binding region" description="H-T-H motif" evidence="4">
    <location>
        <begin position="41"/>
        <end position="60"/>
    </location>
</feature>
<feature type="domain" description="HTH tetR-type" evidence="5">
    <location>
        <begin position="18"/>
        <end position="78"/>
    </location>
</feature>
<accession>A0ABS9QAE6</accession>
<dbReference type="Pfam" id="PF00440">
    <property type="entry name" value="TetR_N"/>
    <property type="match status" value="1"/>
</dbReference>
<dbReference type="InterPro" id="IPR009057">
    <property type="entry name" value="Homeodomain-like_sf"/>
</dbReference>
<evidence type="ECO:0000313" key="6">
    <source>
        <dbReference type="EMBL" id="MCG7504355.1"/>
    </source>
</evidence>
<evidence type="ECO:0000256" key="3">
    <source>
        <dbReference type="ARBA" id="ARBA00023163"/>
    </source>
</evidence>
<dbReference type="PANTHER" id="PTHR30055">
    <property type="entry name" value="HTH-TYPE TRANSCRIPTIONAL REGULATOR RUTR"/>
    <property type="match status" value="1"/>
</dbReference>
<dbReference type="Gene3D" id="1.10.357.10">
    <property type="entry name" value="Tetracycline Repressor, domain 2"/>
    <property type="match status" value="1"/>
</dbReference>
<dbReference type="SUPFAM" id="SSF46689">
    <property type="entry name" value="Homeodomain-like"/>
    <property type="match status" value="1"/>
</dbReference>
<evidence type="ECO:0000313" key="7">
    <source>
        <dbReference type="Proteomes" id="UP001201701"/>
    </source>
</evidence>
<dbReference type="PANTHER" id="PTHR30055:SF234">
    <property type="entry name" value="HTH-TYPE TRANSCRIPTIONAL REGULATOR BETI"/>
    <property type="match status" value="1"/>
</dbReference>
<evidence type="ECO:0000256" key="2">
    <source>
        <dbReference type="ARBA" id="ARBA00023125"/>
    </source>
</evidence>
<comment type="caution">
    <text evidence="6">The sequence shown here is derived from an EMBL/GenBank/DDBJ whole genome shotgun (WGS) entry which is preliminary data.</text>
</comment>
<proteinExistence type="predicted"/>
<organism evidence="6 7">
    <name type="scientific">Mesorhizobium retamae</name>
    <dbReference type="NCBI Taxonomy" id="2912854"/>
    <lineage>
        <taxon>Bacteria</taxon>
        <taxon>Pseudomonadati</taxon>
        <taxon>Pseudomonadota</taxon>
        <taxon>Alphaproteobacteria</taxon>
        <taxon>Hyphomicrobiales</taxon>
        <taxon>Phyllobacteriaceae</taxon>
        <taxon>Mesorhizobium</taxon>
    </lineage>
</organism>
<name>A0ABS9QAE6_9HYPH</name>
<evidence type="ECO:0000259" key="5">
    <source>
        <dbReference type="PROSITE" id="PS50977"/>
    </source>
</evidence>
<protein>
    <submittedName>
        <fullName evidence="6">TetR/AcrR family transcriptional regulator</fullName>
    </submittedName>
</protein>
<gene>
    <name evidence="6" type="ORF">L4923_04905</name>
</gene>